<evidence type="ECO:0000256" key="5">
    <source>
        <dbReference type="ARBA" id="ARBA00023002"/>
    </source>
</evidence>
<dbReference type="PROSITE" id="PS00072">
    <property type="entry name" value="ACYL_COA_DH_1"/>
    <property type="match status" value="1"/>
</dbReference>
<dbReference type="InterPro" id="IPR037069">
    <property type="entry name" value="AcylCoA_DH/ox_N_sf"/>
</dbReference>
<evidence type="ECO:0000256" key="3">
    <source>
        <dbReference type="ARBA" id="ARBA00022630"/>
    </source>
</evidence>
<feature type="domain" description="Acyl-CoA dehydrogenase/oxidase C-terminal" evidence="6">
    <location>
        <begin position="241"/>
        <end position="398"/>
    </location>
</feature>
<dbReference type="PANTHER" id="PTHR48083:SF28">
    <property type="entry name" value="ACYL-COA DEHYDROGENASE FAMILY PROTEIN (AFU_ORTHOLOGUE AFUA_6G10880)-RELATED"/>
    <property type="match status" value="1"/>
</dbReference>
<evidence type="ECO:0000313" key="10">
    <source>
        <dbReference type="Proteomes" id="UP001321700"/>
    </source>
</evidence>
<dbReference type="Pfam" id="PF02770">
    <property type="entry name" value="Acyl-CoA_dh_M"/>
    <property type="match status" value="1"/>
</dbReference>
<keyword evidence="5" id="KW-0560">Oxidoreductase</keyword>
<dbReference type="EMBL" id="JAVBIK010000001">
    <property type="protein sequence ID" value="MDT7519360.1"/>
    <property type="molecule type" value="Genomic_DNA"/>
</dbReference>
<dbReference type="InterPro" id="IPR046373">
    <property type="entry name" value="Acyl-CoA_Oxase/DH_mid-dom_sf"/>
</dbReference>
<dbReference type="InterPro" id="IPR036250">
    <property type="entry name" value="AcylCo_DH-like_C"/>
</dbReference>
<accession>A0ABU3KNL7</accession>
<dbReference type="InterPro" id="IPR013786">
    <property type="entry name" value="AcylCoA_DH/ox_N"/>
</dbReference>
<sequence length="400" mass="42994">MSALPESAQEFGPEDVAAVEDAARRFIQAEVAPHLADWEEAGEFPRSLYQRAADLGWLGLGYPERFGGTPAPWALRNALTIALARNGGSGGLMASLFSLNIGLPPVLRHGSAALQQLVVPDVLAGRKIAALAITEPGGGTDVSALKTTARLEGNEYVVDGEKTFITSGMRADWITVAVRTDLKNKGQKSGAGGISMLMVPGDAPGLSRRPLQKMGWHCSDTAQLRFDGVRVPASNLVGEEGAGFKIILTNFNGERLSMAAMALGFAECCYDEALSWAQQRKTFGTALIDHQVIRHKFMDMKMRIESTRAWLHAVAARADAGDRGDKSAKGAEWVAQVCLLKNHATQTMQFCADQGVQILGGMGYMRGTACERIYREVKVMMIGGGAEEIMKELASRQLGL</sequence>
<dbReference type="InterPro" id="IPR006091">
    <property type="entry name" value="Acyl-CoA_Oxase/DH_mid-dom"/>
</dbReference>
<dbReference type="InterPro" id="IPR009075">
    <property type="entry name" value="AcylCo_DH/oxidase_C"/>
</dbReference>
<dbReference type="RefSeq" id="WP_313875042.1">
    <property type="nucleotide sequence ID" value="NZ_JAVBIK010000001.1"/>
</dbReference>
<feature type="domain" description="Acyl-CoA dehydrogenase/oxidase N-terminal" evidence="8">
    <location>
        <begin position="14"/>
        <end position="125"/>
    </location>
</feature>
<dbReference type="Pfam" id="PF02771">
    <property type="entry name" value="Acyl-CoA_dh_N"/>
    <property type="match status" value="1"/>
</dbReference>
<dbReference type="PIRSF" id="PIRSF016578">
    <property type="entry name" value="HsaA"/>
    <property type="match status" value="1"/>
</dbReference>
<keyword evidence="4" id="KW-0274">FAD</keyword>
<dbReference type="InterPro" id="IPR006089">
    <property type="entry name" value="Acyl-CoA_DH_CS"/>
</dbReference>
<comment type="cofactor">
    <cofactor evidence="1">
        <name>FAD</name>
        <dbReference type="ChEBI" id="CHEBI:57692"/>
    </cofactor>
</comment>
<dbReference type="Proteomes" id="UP001321700">
    <property type="component" value="Unassembled WGS sequence"/>
</dbReference>
<proteinExistence type="inferred from homology"/>
<dbReference type="Gene3D" id="2.40.110.10">
    <property type="entry name" value="Butyryl-CoA Dehydrogenase, subunit A, domain 2"/>
    <property type="match status" value="1"/>
</dbReference>
<reference evidence="9 10" key="1">
    <citation type="submission" date="2023-08" db="EMBL/GenBank/DDBJ databases">
        <title>Rhodoferax potami sp. nov. and Rhodoferax mekongensis sp. nov., isolated from the Mekong River in Thailand.</title>
        <authorList>
            <person name="Kitikhun S."/>
            <person name="Charoenyingcharoen P."/>
            <person name="Siriarchawattana P."/>
            <person name="Likhitrattanapisal S."/>
            <person name="Nilsakha T."/>
            <person name="Chanpet A."/>
            <person name="Rattanawaree P."/>
            <person name="Ingsriswang S."/>
        </authorList>
    </citation>
    <scope>NUCLEOTIDE SEQUENCE [LARGE SCALE GENOMIC DNA]</scope>
    <source>
        <strain evidence="9 10">TBRC 17660</strain>
    </source>
</reference>
<keyword evidence="3" id="KW-0285">Flavoprotein</keyword>
<keyword evidence="10" id="KW-1185">Reference proteome</keyword>
<evidence type="ECO:0000256" key="1">
    <source>
        <dbReference type="ARBA" id="ARBA00001974"/>
    </source>
</evidence>
<dbReference type="Gene3D" id="1.20.140.10">
    <property type="entry name" value="Butyryl-CoA Dehydrogenase, subunit A, domain 3"/>
    <property type="match status" value="1"/>
</dbReference>
<comment type="similarity">
    <text evidence="2">Belongs to the acyl-CoA dehydrogenase family.</text>
</comment>
<comment type="caution">
    <text evidence="9">The sequence shown here is derived from an EMBL/GenBank/DDBJ whole genome shotgun (WGS) entry which is preliminary data.</text>
</comment>
<name>A0ABU3KNL7_9BURK</name>
<dbReference type="Gene3D" id="1.10.540.10">
    <property type="entry name" value="Acyl-CoA dehydrogenase/oxidase, N-terminal domain"/>
    <property type="match status" value="1"/>
</dbReference>
<evidence type="ECO:0000259" key="6">
    <source>
        <dbReference type="Pfam" id="PF00441"/>
    </source>
</evidence>
<evidence type="ECO:0000256" key="2">
    <source>
        <dbReference type="ARBA" id="ARBA00009347"/>
    </source>
</evidence>
<organism evidence="9 10">
    <name type="scientific">Rhodoferax potami</name>
    <dbReference type="NCBI Taxonomy" id="3068338"/>
    <lineage>
        <taxon>Bacteria</taxon>
        <taxon>Pseudomonadati</taxon>
        <taxon>Pseudomonadota</taxon>
        <taxon>Betaproteobacteria</taxon>
        <taxon>Burkholderiales</taxon>
        <taxon>Comamonadaceae</taxon>
        <taxon>Rhodoferax</taxon>
    </lineage>
</organism>
<gene>
    <name evidence="9" type="ORF">RAE19_11665</name>
</gene>
<dbReference type="Pfam" id="PF00441">
    <property type="entry name" value="Acyl-CoA_dh_1"/>
    <property type="match status" value="1"/>
</dbReference>
<protein>
    <submittedName>
        <fullName evidence="9">Acyl-CoA dehydrogenase family protein</fullName>
    </submittedName>
</protein>
<evidence type="ECO:0000259" key="8">
    <source>
        <dbReference type="Pfam" id="PF02771"/>
    </source>
</evidence>
<dbReference type="SUPFAM" id="SSF56645">
    <property type="entry name" value="Acyl-CoA dehydrogenase NM domain-like"/>
    <property type="match status" value="1"/>
</dbReference>
<dbReference type="SUPFAM" id="SSF47203">
    <property type="entry name" value="Acyl-CoA dehydrogenase C-terminal domain-like"/>
    <property type="match status" value="1"/>
</dbReference>
<evidence type="ECO:0000259" key="7">
    <source>
        <dbReference type="Pfam" id="PF02770"/>
    </source>
</evidence>
<evidence type="ECO:0000256" key="4">
    <source>
        <dbReference type="ARBA" id="ARBA00022827"/>
    </source>
</evidence>
<dbReference type="PANTHER" id="PTHR48083">
    <property type="entry name" value="MEDIUM-CHAIN SPECIFIC ACYL-COA DEHYDROGENASE, MITOCHONDRIAL-RELATED"/>
    <property type="match status" value="1"/>
</dbReference>
<dbReference type="InterPro" id="IPR009100">
    <property type="entry name" value="AcylCoA_DH/oxidase_NM_dom_sf"/>
</dbReference>
<evidence type="ECO:0000313" key="9">
    <source>
        <dbReference type="EMBL" id="MDT7519360.1"/>
    </source>
</evidence>
<dbReference type="InterPro" id="IPR050741">
    <property type="entry name" value="Acyl-CoA_dehydrogenase"/>
</dbReference>
<feature type="domain" description="Acyl-CoA oxidase/dehydrogenase middle" evidence="7">
    <location>
        <begin position="130"/>
        <end position="229"/>
    </location>
</feature>